<dbReference type="PANTHER" id="PTHR42085">
    <property type="entry name" value="F-BOX DOMAIN-CONTAINING PROTEIN"/>
    <property type="match status" value="1"/>
</dbReference>
<sequence>MNDISYYDQRTKNLHAKFALSPQARKLLKVVDDVQIGRVDDAELGRMIRQSPAYRRAISETISSIAIFIAQNPQDAETGATLIRLLTKILQIADANAETMLPFMKFPPEIRNMIYRHYLPKPGFYGKTKAMYPADKKTTCACSHEVPNSWQRKTWKSEELALALVSSAVRQEFMAAFYRDRLFFFNCTCEMEHYLSTNDALRRNVGNIKFHWCGPQAVTAFKLLKRCPNLRSLTVMPSMATTRWVTKRQQLYGKFFTQSSLRTRLTDALGIDELVELRGYKSVSAVHCGTRVSFRRTNEELANLHALLVSTLKQDKEAGYGEDEVED</sequence>
<reference evidence="1" key="1">
    <citation type="submission" date="2010-05" db="EMBL/GenBank/DDBJ databases">
        <title>The Genome Sequence of Magnaporthe poae strain ATCC 64411.</title>
        <authorList>
            <consortium name="The Broad Institute Genome Sequencing Platform"/>
            <consortium name="Broad Institute Genome Sequencing Center for Infectious Disease"/>
            <person name="Ma L.-J."/>
            <person name="Dead R."/>
            <person name="Young S."/>
            <person name="Zeng Q."/>
            <person name="Koehrsen M."/>
            <person name="Alvarado L."/>
            <person name="Berlin A."/>
            <person name="Chapman S.B."/>
            <person name="Chen Z."/>
            <person name="Freedman E."/>
            <person name="Gellesch M."/>
            <person name="Goldberg J."/>
            <person name="Griggs A."/>
            <person name="Gujja S."/>
            <person name="Heilman E.R."/>
            <person name="Heiman D."/>
            <person name="Hepburn T."/>
            <person name="Howarth C."/>
            <person name="Jen D."/>
            <person name="Larson L."/>
            <person name="Mehta T."/>
            <person name="Neiman D."/>
            <person name="Pearson M."/>
            <person name="Roberts A."/>
            <person name="Saif S."/>
            <person name="Shea T."/>
            <person name="Shenoy N."/>
            <person name="Sisk P."/>
            <person name="Stolte C."/>
            <person name="Sykes S."/>
            <person name="Walk T."/>
            <person name="White J."/>
            <person name="Yandava C."/>
            <person name="Haas B."/>
            <person name="Nusbaum C."/>
            <person name="Birren B."/>
        </authorList>
    </citation>
    <scope>NUCLEOTIDE SEQUENCE</scope>
    <source>
        <strain evidence="1">ATCC 64411</strain>
    </source>
</reference>
<dbReference type="eggNOG" id="ENOG502R26A">
    <property type="taxonomic scope" value="Eukaryota"/>
</dbReference>
<dbReference type="EnsemblFungi" id="MAPG_00335T0">
    <property type="protein sequence ID" value="MAPG_00335T0"/>
    <property type="gene ID" value="MAPG_00335"/>
</dbReference>
<accession>A0A0C4DKQ7</accession>
<name>A0A0C4DKQ7_MAGP6</name>
<reference evidence="3" key="2">
    <citation type="submission" date="2010-05" db="EMBL/GenBank/DDBJ databases">
        <title>The genome sequence of Magnaporthe poae strain ATCC 64411.</title>
        <authorList>
            <person name="Ma L.-J."/>
            <person name="Dead R."/>
            <person name="Young S."/>
            <person name="Zeng Q."/>
            <person name="Koehrsen M."/>
            <person name="Alvarado L."/>
            <person name="Berlin A."/>
            <person name="Chapman S.B."/>
            <person name="Chen Z."/>
            <person name="Freedman E."/>
            <person name="Gellesch M."/>
            <person name="Goldberg J."/>
            <person name="Griggs A."/>
            <person name="Gujja S."/>
            <person name="Heilman E.R."/>
            <person name="Heiman D."/>
            <person name="Hepburn T."/>
            <person name="Howarth C."/>
            <person name="Jen D."/>
            <person name="Larson L."/>
            <person name="Mehta T."/>
            <person name="Neiman D."/>
            <person name="Pearson M."/>
            <person name="Roberts A."/>
            <person name="Saif S."/>
            <person name="Shea T."/>
            <person name="Shenoy N."/>
            <person name="Sisk P."/>
            <person name="Stolte C."/>
            <person name="Sykes S."/>
            <person name="Walk T."/>
            <person name="White J."/>
            <person name="Yandava C."/>
            <person name="Haas B."/>
            <person name="Nusbaum C."/>
            <person name="Birren B."/>
        </authorList>
    </citation>
    <scope>NUCLEOTIDE SEQUENCE [LARGE SCALE GENOMIC DNA]</scope>
    <source>
        <strain evidence="3">ATCC 64411 / 73-15</strain>
    </source>
</reference>
<organism evidence="2 3">
    <name type="scientific">Magnaporthiopsis poae (strain ATCC 64411 / 73-15)</name>
    <name type="common">Kentucky bluegrass fungus</name>
    <name type="synonym">Magnaporthe poae</name>
    <dbReference type="NCBI Taxonomy" id="644358"/>
    <lineage>
        <taxon>Eukaryota</taxon>
        <taxon>Fungi</taxon>
        <taxon>Dikarya</taxon>
        <taxon>Ascomycota</taxon>
        <taxon>Pezizomycotina</taxon>
        <taxon>Sordariomycetes</taxon>
        <taxon>Sordariomycetidae</taxon>
        <taxon>Magnaporthales</taxon>
        <taxon>Magnaporthaceae</taxon>
        <taxon>Magnaporthiopsis</taxon>
    </lineage>
</organism>
<reference evidence="2" key="5">
    <citation type="submission" date="2015-06" db="UniProtKB">
        <authorList>
            <consortium name="EnsemblFungi"/>
        </authorList>
    </citation>
    <scope>IDENTIFICATION</scope>
    <source>
        <strain evidence="2">ATCC 64411</strain>
    </source>
</reference>
<dbReference type="EMBL" id="GL876966">
    <property type="protein sequence ID" value="KLU81243.1"/>
    <property type="molecule type" value="Genomic_DNA"/>
</dbReference>
<dbReference type="EMBL" id="ADBL01000076">
    <property type="status" value="NOT_ANNOTATED_CDS"/>
    <property type="molecule type" value="Genomic_DNA"/>
</dbReference>
<dbReference type="VEuPathDB" id="FungiDB:MAPG_00335"/>
<proteinExistence type="predicted"/>
<evidence type="ECO:0008006" key="4">
    <source>
        <dbReference type="Google" id="ProtNLM"/>
    </source>
</evidence>
<evidence type="ECO:0000313" key="3">
    <source>
        <dbReference type="Proteomes" id="UP000011715"/>
    </source>
</evidence>
<dbReference type="AlphaFoldDB" id="A0A0C4DKQ7"/>
<evidence type="ECO:0000313" key="2">
    <source>
        <dbReference type="EnsemblFungi" id="MAPG_00335T0"/>
    </source>
</evidence>
<dbReference type="OMA" id="VDVIEMC"/>
<dbReference type="PANTHER" id="PTHR42085:SF2">
    <property type="entry name" value="F-BOX DOMAIN-CONTAINING PROTEIN"/>
    <property type="match status" value="1"/>
</dbReference>
<dbReference type="Proteomes" id="UP000011715">
    <property type="component" value="Unassembled WGS sequence"/>
</dbReference>
<dbReference type="InterPro" id="IPR038883">
    <property type="entry name" value="AN11006-like"/>
</dbReference>
<gene>
    <name evidence="1" type="ORF">MAPG_00335</name>
</gene>
<reference evidence="2" key="4">
    <citation type="journal article" date="2015" name="G3 (Bethesda)">
        <title>Genome sequences of three phytopathogenic species of the Magnaporthaceae family of fungi.</title>
        <authorList>
            <person name="Okagaki L.H."/>
            <person name="Nunes C.C."/>
            <person name="Sailsbery J."/>
            <person name="Clay B."/>
            <person name="Brown D."/>
            <person name="John T."/>
            <person name="Oh Y."/>
            <person name="Young N."/>
            <person name="Fitzgerald M."/>
            <person name="Haas B.J."/>
            <person name="Zeng Q."/>
            <person name="Young S."/>
            <person name="Adiconis X."/>
            <person name="Fan L."/>
            <person name="Levin J.Z."/>
            <person name="Mitchell T.K."/>
            <person name="Okubara P.A."/>
            <person name="Farman M.L."/>
            <person name="Kohn L.M."/>
            <person name="Birren B."/>
            <person name="Ma L.-J."/>
            <person name="Dean R.A."/>
        </authorList>
    </citation>
    <scope>NUCLEOTIDE SEQUENCE</scope>
    <source>
        <strain evidence="2">ATCC 64411 / 73-15</strain>
    </source>
</reference>
<evidence type="ECO:0000313" key="1">
    <source>
        <dbReference type="EMBL" id="KLU81243.1"/>
    </source>
</evidence>
<dbReference type="OrthoDB" id="4761172at2759"/>
<protein>
    <recommendedName>
        <fullName evidence="4">F-box domain-containing protein</fullName>
    </recommendedName>
</protein>
<keyword evidence="3" id="KW-1185">Reference proteome</keyword>
<reference evidence="1" key="3">
    <citation type="submission" date="2011-03" db="EMBL/GenBank/DDBJ databases">
        <title>Annotation of Magnaporthe poae ATCC 64411.</title>
        <authorList>
            <person name="Ma L.-J."/>
            <person name="Dead R."/>
            <person name="Young S.K."/>
            <person name="Zeng Q."/>
            <person name="Gargeya S."/>
            <person name="Fitzgerald M."/>
            <person name="Haas B."/>
            <person name="Abouelleil A."/>
            <person name="Alvarado L."/>
            <person name="Arachchi H.M."/>
            <person name="Berlin A."/>
            <person name="Brown A."/>
            <person name="Chapman S.B."/>
            <person name="Chen Z."/>
            <person name="Dunbar C."/>
            <person name="Freedman E."/>
            <person name="Gearin G."/>
            <person name="Gellesch M."/>
            <person name="Goldberg J."/>
            <person name="Griggs A."/>
            <person name="Gujja S."/>
            <person name="Heiman D."/>
            <person name="Howarth C."/>
            <person name="Larson L."/>
            <person name="Lui A."/>
            <person name="MacDonald P.J.P."/>
            <person name="Mehta T."/>
            <person name="Montmayeur A."/>
            <person name="Murphy C."/>
            <person name="Neiman D."/>
            <person name="Pearson M."/>
            <person name="Priest M."/>
            <person name="Roberts A."/>
            <person name="Saif S."/>
            <person name="Shea T."/>
            <person name="Shenoy N."/>
            <person name="Sisk P."/>
            <person name="Stolte C."/>
            <person name="Sykes S."/>
            <person name="Yandava C."/>
            <person name="Wortman J."/>
            <person name="Nusbaum C."/>
            <person name="Birren B."/>
        </authorList>
    </citation>
    <scope>NUCLEOTIDE SEQUENCE</scope>
    <source>
        <strain evidence="1">ATCC 64411</strain>
    </source>
</reference>